<dbReference type="PANTHER" id="PTHR42983:SF1">
    <property type="entry name" value="IRON-MOLYBDENUM PROTEIN"/>
    <property type="match status" value="1"/>
</dbReference>
<dbReference type="HOGENOM" id="CLU_071826_1_0_9"/>
<organism evidence="3 4">
    <name type="scientific">Selenomonas sputigena (strain ATCC 35185 / DSM 20758 / CCUG 44933 / VPI D19B-28)</name>
    <dbReference type="NCBI Taxonomy" id="546271"/>
    <lineage>
        <taxon>Bacteria</taxon>
        <taxon>Bacillati</taxon>
        <taxon>Bacillota</taxon>
        <taxon>Negativicutes</taxon>
        <taxon>Selenomonadales</taxon>
        <taxon>Selenomonadaceae</taxon>
        <taxon>Selenomonas</taxon>
    </lineage>
</organism>
<evidence type="ECO:0000259" key="2">
    <source>
        <dbReference type="Pfam" id="PF02579"/>
    </source>
</evidence>
<feature type="compositionally biased region" description="Basic and acidic residues" evidence="1">
    <location>
        <begin position="236"/>
        <end position="250"/>
    </location>
</feature>
<gene>
    <name evidence="3" type="ordered locus">Selsp_0223</name>
</gene>
<dbReference type="AlphaFoldDB" id="F4EXZ3"/>
<dbReference type="InterPro" id="IPR002852">
    <property type="entry name" value="UPF0251"/>
</dbReference>
<feature type="compositionally biased region" description="Basic and acidic residues" evidence="1">
    <location>
        <begin position="261"/>
        <end position="293"/>
    </location>
</feature>
<dbReference type="InterPro" id="IPR036105">
    <property type="entry name" value="DiNase_FeMo-co_biosyn_sf"/>
</dbReference>
<feature type="compositionally biased region" description="Basic residues" evidence="1">
    <location>
        <begin position="310"/>
        <end position="323"/>
    </location>
</feature>
<name>F4EXZ3_SELS3</name>
<sequence>MPRPTRGRRICVRPAYERFTPAGFPGGEAVTLLVEEYECIRSIDHDGLKQEECAKRMAISRTTVAEIYAAARKKIAESLVHGRPLVIEGGFYQLCDMSAPCGKCCPRAEARQGYCFSPPRKKGEGTMRIAVPYENENGTVFQHFGHSQAFKLYDVKEDAVEKSEVVSTQGSGHGALAGLLKENEVDALICGGIGAGAIEALTDAGIRVYAGVKGAADEAVAQHLAGTLEYTTEANCSHHGEGHEHAEGGHRCSHAHGAGEGQHRHGEGHGHCGQHHGEGHGEGHAQHHGEGQAHAHRHGQDAAMGEGRCPHRGKGGGHGHGRGGHGAGHGPHQQ</sequence>
<evidence type="ECO:0000313" key="3">
    <source>
        <dbReference type="EMBL" id="AEB99200.1"/>
    </source>
</evidence>
<feature type="compositionally biased region" description="Gly residues" evidence="1">
    <location>
        <begin position="324"/>
        <end position="334"/>
    </location>
</feature>
<dbReference type="PANTHER" id="PTHR42983">
    <property type="entry name" value="DINITROGENASE IRON-MOLYBDENUM COFACTOR PROTEIN-RELATED"/>
    <property type="match status" value="1"/>
</dbReference>
<evidence type="ECO:0000313" key="4">
    <source>
        <dbReference type="Proteomes" id="UP000011124"/>
    </source>
</evidence>
<accession>F4EXZ3</accession>
<dbReference type="KEGG" id="ssg:Selsp_0223"/>
<dbReference type="RefSeq" id="WP_013740528.1">
    <property type="nucleotide sequence ID" value="NC_015437.1"/>
</dbReference>
<dbReference type="InterPro" id="IPR033913">
    <property type="entry name" value="MTH1175_dom"/>
</dbReference>
<reference evidence="3 4" key="1">
    <citation type="submission" date="2011-04" db="EMBL/GenBank/DDBJ databases">
        <title>The complete genome of Selenomonas sputigena DSM 20758.</title>
        <authorList>
            <consortium name="US DOE Joint Genome Institute (JGI-PGF)"/>
            <person name="Lucas S."/>
            <person name="Copeland A."/>
            <person name="Lapidus A."/>
            <person name="Bruce D."/>
            <person name="Goodwin L."/>
            <person name="Pitluck S."/>
            <person name="Peters L."/>
            <person name="Kyrpides N."/>
            <person name="Mavromatis K."/>
            <person name="Ivanova N."/>
            <person name="Ovchinnikova G."/>
            <person name="Teshima H."/>
            <person name="Detter J.C."/>
            <person name="Tapia R."/>
            <person name="Han C."/>
            <person name="Land M."/>
            <person name="Hauser L."/>
            <person name="Markowitz V."/>
            <person name="Cheng J.-F."/>
            <person name="Hugenholtz P."/>
            <person name="Woyke T."/>
            <person name="Wu D."/>
            <person name="Gronow S."/>
            <person name="Wellnitz S."/>
            <person name="Schneider S."/>
            <person name="Klenk H.-P."/>
            <person name="Eisen J.A."/>
        </authorList>
    </citation>
    <scope>NUCLEOTIDE SEQUENCE [LARGE SCALE GENOMIC DNA]</scope>
    <source>
        <strain evidence="4">ATCC 35185 / DSM 20758 / VPI D19B-28</strain>
    </source>
</reference>
<proteinExistence type="predicted"/>
<dbReference type="InterPro" id="IPR003731">
    <property type="entry name" value="Di-Nase_FeMo-co_biosynth"/>
</dbReference>
<dbReference type="Gene3D" id="3.30.420.130">
    <property type="entry name" value="Dinitrogenase iron-molybdenum cofactor biosynthesis domain"/>
    <property type="match status" value="1"/>
</dbReference>
<keyword evidence="4" id="KW-1185">Reference proteome</keyword>
<dbReference type="EMBL" id="CP002637">
    <property type="protein sequence ID" value="AEB99200.1"/>
    <property type="molecule type" value="Genomic_DNA"/>
</dbReference>
<dbReference type="Pfam" id="PF02001">
    <property type="entry name" value="DUF134"/>
    <property type="match status" value="1"/>
</dbReference>
<protein>
    <recommendedName>
        <fullName evidence="2">Dinitrogenase iron-molybdenum cofactor biosynthesis domain-containing protein</fullName>
    </recommendedName>
</protein>
<evidence type="ECO:0000256" key="1">
    <source>
        <dbReference type="SAM" id="MobiDB-lite"/>
    </source>
</evidence>
<dbReference type="CDD" id="cd00851">
    <property type="entry name" value="MTH1175"/>
    <property type="match status" value="1"/>
</dbReference>
<dbReference type="SUPFAM" id="SSF53146">
    <property type="entry name" value="Nitrogenase accessory factor-like"/>
    <property type="match status" value="1"/>
</dbReference>
<dbReference type="Proteomes" id="UP000011124">
    <property type="component" value="Chromosome"/>
</dbReference>
<feature type="region of interest" description="Disordered" evidence="1">
    <location>
        <begin position="236"/>
        <end position="334"/>
    </location>
</feature>
<dbReference type="Pfam" id="PF02579">
    <property type="entry name" value="Nitro_FeMo-Co"/>
    <property type="match status" value="1"/>
</dbReference>
<feature type="domain" description="Dinitrogenase iron-molybdenum cofactor biosynthesis" evidence="2">
    <location>
        <begin position="137"/>
        <end position="222"/>
    </location>
</feature>